<keyword evidence="3" id="KW-1185">Reference proteome</keyword>
<name>A0AAV0GB06_9ASTE</name>
<evidence type="ECO:0000313" key="2">
    <source>
        <dbReference type="EMBL" id="CAH9145176.1"/>
    </source>
</evidence>
<keyword evidence="1" id="KW-0812">Transmembrane</keyword>
<proteinExistence type="predicted"/>
<dbReference type="AlphaFoldDB" id="A0AAV0GB06"/>
<gene>
    <name evidence="2" type="ORF">CEPIT_LOCUS42013</name>
</gene>
<evidence type="ECO:0000313" key="3">
    <source>
        <dbReference type="Proteomes" id="UP001152523"/>
    </source>
</evidence>
<feature type="transmembrane region" description="Helical" evidence="1">
    <location>
        <begin position="93"/>
        <end position="114"/>
    </location>
</feature>
<organism evidence="2 3">
    <name type="scientific">Cuscuta epithymum</name>
    <dbReference type="NCBI Taxonomy" id="186058"/>
    <lineage>
        <taxon>Eukaryota</taxon>
        <taxon>Viridiplantae</taxon>
        <taxon>Streptophyta</taxon>
        <taxon>Embryophyta</taxon>
        <taxon>Tracheophyta</taxon>
        <taxon>Spermatophyta</taxon>
        <taxon>Magnoliopsida</taxon>
        <taxon>eudicotyledons</taxon>
        <taxon>Gunneridae</taxon>
        <taxon>Pentapetalae</taxon>
        <taxon>asterids</taxon>
        <taxon>lamiids</taxon>
        <taxon>Solanales</taxon>
        <taxon>Convolvulaceae</taxon>
        <taxon>Cuscuteae</taxon>
        <taxon>Cuscuta</taxon>
        <taxon>Cuscuta subgen. Cuscuta</taxon>
    </lineage>
</organism>
<keyword evidence="1" id="KW-0472">Membrane</keyword>
<comment type="caution">
    <text evidence="2">The sequence shown here is derived from an EMBL/GenBank/DDBJ whole genome shotgun (WGS) entry which is preliminary data.</text>
</comment>
<sequence>MDIAFRREYALGLSEGRRAILFLNSEHKNCCRHIHANWSKKHQGKITKKHFWICARCTTQPHFLQQMNVLQKIDPTARADVDLYDHLISVAKFSLELMLSVMLLTTTFLNLLIIDL</sequence>
<protein>
    <submittedName>
        <fullName evidence="2">Uncharacterized protein</fullName>
    </submittedName>
</protein>
<dbReference type="PANTHER" id="PTHR31973:SF187">
    <property type="entry name" value="MUTATOR TRANSPOSASE MUDRA PROTEIN"/>
    <property type="match status" value="1"/>
</dbReference>
<keyword evidence="1" id="KW-1133">Transmembrane helix</keyword>
<dbReference type="EMBL" id="CAMAPF010001073">
    <property type="protein sequence ID" value="CAH9145176.1"/>
    <property type="molecule type" value="Genomic_DNA"/>
</dbReference>
<dbReference type="Proteomes" id="UP001152523">
    <property type="component" value="Unassembled WGS sequence"/>
</dbReference>
<dbReference type="PANTHER" id="PTHR31973">
    <property type="entry name" value="POLYPROTEIN, PUTATIVE-RELATED"/>
    <property type="match status" value="1"/>
</dbReference>
<reference evidence="2" key="1">
    <citation type="submission" date="2022-07" db="EMBL/GenBank/DDBJ databases">
        <authorList>
            <person name="Macas J."/>
            <person name="Novak P."/>
            <person name="Neumann P."/>
        </authorList>
    </citation>
    <scope>NUCLEOTIDE SEQUENCE</scope>
</reference>
<evidence type="ECO:0000256" key="1">
    <source>
        <dbReference type="SAM" id="Phobius"/>
    </source>
</evidence>
<accession>A0AAV0GB06</accession>